<feature type="signal peptide" evidence="1">
    <location>
        <begin position="1"/>
        <end position="18"/>
    </location>
</feature>
<reference evidence="3" key="1">
    <citation type="journal article" date="2019" name="Int. J. Syst. Evol. Microbiol.">
        <title>The Global Catalogue of Microorganisms (GCM) 10K type strain sequencing project: providing services to taxonomists for standard genome sequencing and annotation.</title>
        <authorList>
            <consortium name="The Broad Institute Genomics Platform"/>
            <consortium name="The Broad Institute Genome Sequencing Center for Infectious Disease"/>
            <person name="Wu L."/>
            <person name="Ma J."/>
        </authorList>
    </citation>
    <scope>NUCLEOTIDE SEQUENCE [LARGE SCALE GENOMIC DNA]</scope>
    <source>
        <strain evidence="3">KCTC 42662</strain>
    </source>
</reference>
<name>A0ABW5KC79_9SPHI</name>
<gene>
    <name evidence="2" type="ORF">ACFSR5_02625</name>
</gene>
<organism evidence="2 3">
    <name type="scientific">Sphingobacterium suaedae</name>
    <dbReference type="NCBI Taxonomy" id="1686402"/>
    <lineage>
        <taxon>Bacteria</taxon>
        <taxon>Pseudomonadati</taxon>
        <taxon>Bacteroidota</taxon>
        <taxon>Sphingobacteriia</taxon>
        <taxon>Sphingobacteriales</taxon>
        <taxon>Sphingobacteriaceae</taxon>
        <taxon>Sphingobacterium</taxon>
    </lineage>
</organism>
<dbReference type="InterPro" id="IPR020018">
    <property type="entry name" value="Motility-assoc_lipoprot_GldH"/>
</dbReference>
<sequence>MKMLKPFVMGMVTMLALACGDQHFFEKNVAIPNRSWNYSEMPKFEVAITDNKATYDIWINVRNTGEYNYANLFLLVHENGPKLRDTAFRYELKLAEVDGRWTGKSAGSLYENQLLLKENFSFPDTGKYTFAVEQNMRENPLRDITDIGIKIKKR</sequence>
<keyword evidence="1" id="KW-0732">Signal</keyword>
<keyword evidence="2" id="KW-0449">Lipoprotein</keyword>
<keyword evidence="3" id="KW-1185">Reference proteome</keyword>
<protein>
    <submittedName>
        <fullName evidence="2">Gliding motility lipoprotein GldH</fullName>
    </submittedName>
</protein>
<feature type="chain" id="PRO_5046676438" evidence="1">
    <location>
        <begin position="19"/>
        <end position="154"/>
    </location>
</feature>
<evidence type="ECO:0000313" key="2">
    <source>
        <dbReference type="EMBL" id="MFD2546536.1"/>
    </source>
</evidence>
<dbReference type="Pfam" id="PF14109">
    <property type="entry name" value="GldH_lipo"/>
    <property type="match status" value="1"/>
</dbReference>
<dbReference type="PROSITE" id="PS51257">
    <property type="entry name" value="PROKAR_LIPOPROTEIN"/>
    <property type="match status" value="1"/>
</dbReference>
<dbReference type="RefSeq" id="WP_380932184.1">
    <property type="nucleotide sequence ID" value="NZ_JBHUEG010000003.1"/>
</dbReference>
<comment type="caution">
    <text evidence="2">The sequence shown here is derived from an EMBL/GenBank/DDBJ whole genome shotgun (WGS) entry which is preliminary data.</text>
</comment>
<dbReference type="Proteomes" id="UP001597545">
    <property type="component" value="Unassembled WGS sequence"/>
</dbReference>
<accession>A0ABW5KC79</accession>
<dbReference type="NCBIfam" id="TIGR03511">
    <property type="entry name" value="GldH_lipo"/>
    <property type="match status" value="1"/>
</dbReference>
<evidence type="ECO:0000256" key="1">
    <source>
        <dbReference type="SAM" id="SignalP"/>
    </source>
</evidence>
<proteinExistence type="predicted"/>
<dbReference type="EMBL" id="JBHULR010000002">
    <property type="protein sequence ID" value="MFD2546536.1"/>
    <property type="molecule type" value="Genomic_DNA"/>
</dbReference>
<evidence type="ECO:0000313" key="3">
    <source>
        <dbReference type="Proteomes" id="UP001597545"/>
    </source>
</evidence>